<keyword evidence="2" id="KW-0812">Transmembrane</keyword>
<keyword evidence="5" id="KW-1185">Reference proteome</keyword>
<dbReference type="EMBL" id="JBBMFJ010000029">
    <property type="protein sequence ID" value="MEQ2564010.1"/>
    <property type="molecule type" value="Genomic_DNA"/>
</dbReference>
<keyword evidence="2" id="KW-1133">Transmembrane helix</keyword>
<dbReference type="Pfam" id="PF08239">
    <property type="entry name" value="SH3_3"/>
    <property type="match status" value="1"/>
</dbReference>
<organism evidence="4 5">
    <name type="scientific">Ventrimonas faecis</name>
    <dbReference type="NCBI Taxonomy" id="3133170"/>
    <lineage>
        <taxon>Bacteria</taxon>
        <taxon>Bacillati</taxon>
        <taxon>Bacillota</taxon>
        <taxon>Clostridia</taxon>
        <taxon>Lachnospirales</taxon>
        <taxon>Lachnospiraceae</taxon>
        <taxon>Ventrimonas</taxon>
    </lineage>
</organism>
<evidence type="ECO:0000256" key="2">
    <source>
        <dbReference type="SAM" id="Phobius"/>
    </source>
</evidence>
<feature type="transmembrane region" description="Helical" evidence="2">
    <location>
        <begin position="194"/>
        <end position="216"/>
    </location>
</feature>
<evidence type="ECO:0000259" key="3">
    <source>
        <dbReference type="PROSITE" id="PS51781"/>
    </source>
</evidence>
<evidence type="ECO:0000313" key="4">
    <source>
        <dbReference type="EMBL" id="MEQ2564010.1"/>
    </source>
</evidence>
<comment type="caution">
    <text evidence="4">The sequence shown here is derived from an EMBL/GenBank/DDBJ whole genome shotgun (WGS) entry which is preliminary data.</text>
</comment>
<feature type="compositionally biased region" description="Polar residues" evidence="1">
    <location>
        <begin position="135"/>
        <end position="144"/>
    </location>
</feature>
<feature type="compositionally biased region" description="Low complexity" evidence="1">
    <location>
        <begin position="171"/>
        <end position="181"/>
    </location>
</feature>
<proteinExistence type="predicted"/>
<dbReference type="SMART" id="SM00287">
    <property type="entry name" value="SH3b"/>
    <property type="match status" value="1"/>
</dbReference>
<sequence>MALGGNSSWDKIQQGVKDTERLIVQREYNASMIKARQTLEFMVKNLADQAGIMDESDLKGMIDVLYENRWISKATCEHYHKIRMIGNKAAHEGDANAYSANQAYHMLSQEVYTFADDYRNAKKGRKPLTRPAVPGSSQNRTGGTRENGAGAPQRSRTGSNYSGNRAGGSYGANRGSGSAAARSRKRSGSQSSSFSLYTLLKLLVPVLCIVLLILVVKLAKPGSETKETEGPTAVETMESTEAAEQETESTGPVYRTTDVLNVRPEPSTSSERIGQLNAGVTVEYVRAHDSDWAVILYNGQEAYVASQYLTTE</sequence>
<feature type="region of interest" description="Disordered" evidence="1">
    <location>
        <begin position="123"/>
        <end position="187"/>
    </location>
</feature>
<dbReference type="PROSITE" id="PS51781">
    <property type="entry name" value="SH3B"/>
    <property type="match status" value="1"/>
</dbReference>
<dbReference type="RefSeq" id="WP_349230066.1">
    <property type="nucleotide sequence ID" value="NZ_JBBMFJ010000029.1"/>
</dbReference>
<dbReference type="Gene3D" id="2.30.30.40">
    <property type="entry name" value="SH3 Domains"/>
    <property type="match status" value="1"/>
</dbReference>
<evidence type="ECO:0000313" key="5">
    <source>
        <dbReference type="Proteomes" id="UP001437460"/>
    </source>
</evidence>
<dbReference type="Pfam" id="PF13643">
    <property type="entry name" value="DUF4145"/>
    <property type="match status" value="1"/>
</dbReference>
<evidence type="ECO:0000256" key="1">
    <source>
        <dbReference type="SAM" id="MobiDB-lite"/>
    </source>
</evidence>
<dbReference type="InterPro" id="IPR003646">
    <property type="entry name" value="SH3-like_bac-type"/>
</dbReference>
<name>A0ABV1HNX2_9FIRM</name>
<feature type="domain" description="SH3b" evidence="3">
    <location>
        <begin position="245"/>
        <end position="312"/>
    </location>
</feature>
<protein>
    <submittedName>
        <fullName evidence="4">SH3 domain-containing protein</fullName>
    </submittedName>
</protein>
<gene>
    <name evidence="4" type="ORF">WMO41_12695</name>
</gene>
<feature type="region of interest" description="Disordered" evidence="1">
    <location>
        <begin position="223"/>
        <end position="251"/>
    </location>
</feature>
<accession>A0ABV1HNX2</accession>
<dbReference type="Proteomes" id="UP001437460">
    <property type="component" value="Unassembled WGS sequence"/>
</dbReference>
<keyword evidence="2" id="KW-0472">Membrane</keyword>
<dbReference type="InterPro" id="IPR025285">
    <property type="entry name" value="DUF4145"/>
</dbReference>
<reference evidence="4 5" key="1">
    <citation type="submission" date="2024-03" db="EMBL/GenBank/DDBJ databases">
        <title>Human intestinal bacterial collection.</title>
        <authorList>
            <person name="Pauvert C."/>
            <person name="Hitch T.C.A."/>
            <person name="Clavel T."/>
        </authorList>
    </citation>
    <scope>NUCLEOTIDE SEQUENCE [LARGE SCALE GENOMIC DNA]</scope>
    <source>
        <strain evidence="4 5">CLA-AP-H27</strain>
    </source>
</reference>